<dbReference type="InterPro" id="IPR032675">
    <property type="entry name" value="LRR_dom_sf"/>
</dbReference>
<dbReference type="AlphaFoldDB" id="A0A383BF30"/>
<evidence type="ECO:0000313" key="1">
    <source>
        <dbReference type="EMBL" id="SVE18552.1"/>
    </source>
</evidence>
<proteinExistence type="predicted"/>
<accession>A0A383BF30</accession>
<protein>
    <submittedName>
        <fullName evidence="1">Uncharacterized protein</fullName>
    </submittedName>
</protein>
<reference evidence="1" key="1">
    <citation type="submission" date="2018-05" db="EMBL/GenBank/DDBJ databases">
        <authorList>
            <person name="Lanie J.A."/>
            <person name="Ng W.-L."/>
            <person name="Kazmierczak K.M."/>
            <person name="Andrzejewski T.M."/>
            <person name="Davidsen T.M."/>
            <person name="Wayne K.J."/>
            <person name="Tettelin H."/>
            <person name="Glass J.I."/>
            <person name="Rusch D."/>
            <person name="Podicherti R."/>
            <person name="Tsui H.-C.T."/>
            <person name="Winkler M.E."/>
        </authorList>
    </citation>
    <scope>NUCLEOTIDE SEQUENCE</scope>
</reference>
<feature type="non-terminal residue" evidence="1">
    <location>
        <position position="82"/>
    </location>
</feature>
<dbReference type="Gene3D" id="3.80.10.10">
    <property type="entry name" value="Ribonuclease Inhibitor"/>
    <property type="match status" value="1"/>
</dbReference>
<organism evidence="1">
    <name type="scientific">marine metagenome</name>
    <dbReference type="NCBI Taxonomy" id="408172"/>
    <lineage>
        <taxon>unclassified sequences</taxon>
        <taxon>metagenomes</taxon>
        <taxon>ecological metagenomes</taxon>
    </lineage>
</organism>
<dbReference type="EMBL" id="UINC01199902">
    <property type="protein sequence ID" value="SVE18552.1"/>
    <property type="molecule type" value="Genomic_DNA"/>
</dbReference>
<gene>
    <name evidence="1" type="ORF">METZ01_LOCUS471406</name>
</gene>
<sequence length="82" mass="8651">MVASPHKMEDPLLQALSENGDNLVAGLKTIARSEMCVILTDGVVVGLNLDGSKITDAGLKKLTTLNKMRWIGLARSAVTDSG</sequence>
<name>A0A383BF30_9ZZZZ</name>